<accession>A0ABV1TBA6</accession>
<dbReference type="PANTHER" id="PTHR43467:SF1">
    <property type="entry name" value="PRECORRIN-6A SYNTHASE [DEACETYLATING]"/>
    <property type="match status" value="1"/>
</dbReference>
<name>A0ABV1TBA6_9ACTN</name>
<dbReference type="CDD" id="cd11643">
    <property type="entry name" value="Precorrin-6A-synthase"/>
    <property type="match status" value="1"/>
</dbReference>
<dbReference type="Gene3D" id="3.30.950.10">
    <property type="entry name" value="Methyltransferase, Cobalt-precorrin-4 Transmethylase, Domain 2"/>
    <property type="match status" value="1"/>
</dbReference>
<dbReference type="GO" id="GO:0043819">
    <property type="term" value="F:precorrin-6A synthase (deacetylating) activity"/>
    <property type="evidence" value="ECO:0007669"/>
    <property type="project" value="UniProtKB-EC"/>
</dbReference>
<evidence type="ECO:0000256" key="1">
    <source>
        <dbReference type="ARBA" id="ARBA00004953"/>
    </source>
</evidence>
<comment type="pathway">
    <text evidence="1">Cofactor biosynthesis; adenosylcobalamin biosynthesis.</text>
</comment>
<dbReference type="SUPFAM" id="SSF53790">
    <property type="entry name" value="Tetrapyrrole methylase"/>
    <property type="match status" value="1"/>
</dbReference>
<evidence type="ECO:0000313" key="8">
    <source>
        <dbReference type="Proteomes" id="UP001490365"/>
    </source>
</evidence>
<dbReference type="RefSeq" id="WP_351955983.1">
    <property type="nucleotide sequence ID" value="NZ_JBEOZM010000003.1"/>
</dbReference>
<evidence type="ECO:0000259" key="6">
    <source>
        <dbReference type="Pfam" id="PF00590"/>
    </source>
</evidence>
<evidence type="ECO:0000256" key="2">
    <source>
        <dbReference type="ARBA" id="ARBA00022573"/>
    </source>
</evidence>
<keyword evidence="2" id="KW-0169">Cobalamin biosynthesis</keyword>
<dbReference type="EMBL" id="JBEOZM010000003">
    <property type="protein sequence ID" value="MER6267321.1"/>
    <property type="molecule type" value="Genomic_DNA"/>
</dbReference>
<dbReference type="PANTHER" id="PTHR43467">
    <property type="entry name" value="COBALT-PRECORRIN-2 C(20)-METHYLTRANSFERASE"/>
    <property type="match status" value="1"/>
</dbReference>
<evidence type="ECO:0000256" key="3">
    <source>
        <dbReference type="ARBA" id="ARBA00022603"/>
    </source>
</evidence>
<protein>
    <submittedName>
        <fullName evidence="7">Precorrin-6A synthase (Deacetylating)</fullName>
        <ecNumber evidence="7">2.1.1.152</ecNumber>
    </submittedName>
</protein>
<dbReference type="NCBIfam" id="TIGR02434">
    <property type="entry name" value="CobF"/>
    <property type="match status" value="1"/>
</dbReference>
<gene>
    <name evidence="7" type="primary">cobF</name>
    <name evidence="7" type="ORF">ABT211_08480</name>
</gene>
<dbReference type="GO" id="GO:0032259">
    <property type="term" value="P:methylation"/>
    <property type="evidence" value="ECO:0007669"/>
    <property type="project" value="UniProtKB-KW"/>
</dbReference>
<dbReference type="PIRSF" id="PIRSF036525">
    <property type="entry name" value="CobF"/>
    <property type="match status" value="1"/>
</dbReference>
<dbReference type="Pfam" id="PF00590">
    <property type="entry name" value="TP_methylase"/>
    <property type="match status" value="1"/>
</dbReference>
<dbReference type="InterPro" id="IPR000878">
    <property type="entry name" value="4pyrrol_Mease"/>
</dbReference>
<keyword evidence="5" id="KW-0949">S-adenosyl-L-methionine</keyword>
<evidence type="ECO:0000256" key="5">
    <source>
        <dbReference type="ARBA" id="ARBA00022691"/>
    </source>
</evidence>
<organism evidence="7 8">
    <name type="scientific">Streptomyces sp. 900105755</name>
    <dbReference type="NCBI Taxonomy" id="3154389"/>
    <lineage>
        <taxon>Bacteria</taxon>
        <taxon>Bacillati</taxon>
        <taxon>Actinomycetota</taxon>
        <taxon>Actinomycetes</taxon>
        <taxon>Kitasatosporales</taxon>
        <taxon>Streptomycetaceae</taxon>
        <taxon>Streptomyces</taxon>
    </lineage>
</organism>
<dbReference type="Proteomes" id="UP001490365">
    <property type="component" value="Unassembled WGS sequence"/>
</dbReference>
<comment type="caution">
    <text evidence="7">The sequence shown here is derived from an EMBL/GenBank/DDBJ whole genome shotgun (WGS) entry which is preliminary data.</text>
</comment>
<reference evidence="7 8" key="1">
    <citation type="submission" date="2024-06" db="EMBL/GenBank/DDBJ databases">
        <title>The Natural Products Discovery Center: Release of the First 8490 Sequenced Strains for Exploring Actinobacteria Biosynthetic Diversity.</title>
        <authorList>
            <person name="Kalkreuter E."/>
            <person name="Kautsar S.A."/>
            <person name="Yang D."/>
            <person name="Bader C.D."/>
            <person name="Teijaro C.N."/>
            <person name="Fluegel L."/>
            <person name="Davis C.M."/>
            <person name="Simpson J.R."/>
            <person name="Lauterbach L."/>
            <person name="Steele A.D."/>
            <person name="Gui C."/>
            <person name="Meng S."/>
            <person name="Li G."/>
            <person name="Viehrig K."/>
            <person name="Ye F."/>
            <person name="Su P."/>
            <person name="Kiefer A.F."/>
            <person name="Nichols A."/>
            <person name="Cepeda A.J."/>
            <person name="Yan W."/>
            <person name="Fan B."/>
            <person name="Jiang Y."/>
            <person name="Adhikari A."/>
            <person name="Zheng C.-J."/>
            <person name="Schuster L."/>
            <person name="Cowan T.M."/>
            <person name="Smanski M.J."/>
            <person name="Chevrette M.G."/>
            <person name="De Carvalho L.P.S."/>
            <person name="Shen B."/>
        </authorList>
    </citation>
    <scope>NUCLEOTIDE SEQUENCE [LARGE SCALE GENOMIC DNA]</scope>
    <source>
        <strain evidence="7 8">NPDC001694</strain>
    </source>
</reference>
<feature type="domain" description="Tetrapyrrole methylase" evidence="6">
    <location>
        <begin position="4"/>
        <end position="226"/>
    </location>
</feature>
<dbReference type="InterPro" id="IPR014776">
    <property type="entry name" value="4pyrrole_Mease_sub2"/>
</dbReference>
<dbReference type="InterPro" id="IPR012797">
    <property type="entry name" value="CobF"/>
</dbReference>
<keyword evidence="4 7" id="KW-0808">Transferase</keyword>
<dbReference type="EC" id="2.1.1.152" evidence="7"/>
<evidence type="ECO:0000256" key="4">
    <source>
        <dbReference type="ARBA" id="ARBA00022679"/>
    </source>
</evidence>
<dbReference type="InterPro" id="IPR014777">
    <property type="entry name" value="4pyrrole_Mease_sub1"/>
</dbReference>
<sequence length="260" mass="28775">MREIHVIGIGAGDPDQLTLQAVRALKSTDVFFLLDKGEVKSDLTQLRLEMLGTHIPDGGYRVVEARDPERDRAAGGGAYSPAVGDWRTARADIYERLIRDELGEEQTGAFLVWGDPSLYDSTLAILEEVLARGTVRFGYDVVPGISSVSALAARHRTGLNRVARPVQITTGRRLAEGLPDGVDDVVVMLDAHQAFRRYADEDIDIYWGAYLGTPDEILVSGPIAEAGPRIERLRAEARERKGWIMDTYLLRRHPEVPKEG</sequence>
<dbReference type="Gene3D" id="3.40.1010.10">
    <property type="entry name" value="Cobalt-precorrin-4 Transmethylase, Domain 1"/>
    <property type="match status" value="1"/>
</dbReference>
<keyword evidence="3 7" id="KW-0489">Methyltransferase</keyword>
<dbReference type="InterPro" id="IPR035996">
    <property type="entry name" value="4pyrrol_Methylase_sf"/>
</dbReference>
<proteinExistence type="predicted"/>
<evidence type="ECO:0000313" key="7">
    <source>
        <dbReference type="EMBL" id="MER6267321.1"/>
    </source>
</evidence>
<keyword evidence="8" id="KW-1185">Reference proteome</keyword>